<feature type="signal peptide" evidence="1">
    <location>
        <begin position="1"/>
        <end position="27"/>
    </location>
</feature>
<evidence type="ECO:0000256" key="1">
    <source>
        <dbReference type="SAM" id="SignalP"/>
    </source>
</evidence>
<dbReference type="AlphaFoldDB" id="R9HR85"/>
<gene>
    <name evidence="2" type="ORF">C801_03260</name>
</gene>
<evidence type="ECO:0008006" key="4">
    <source>
        <dbReference type="Google" id="ProtNLM"/>
    </source>
</evidence>
<dbReference type="Proteomes" id="UP000014212">
    <property type="component" value="Unassembled WGS sequence"/>
</dbReference>
<dbReference type="PROSITE" id="PS51257">
    <property type="entry name" value="PROKAR_LIPOPROTEIN"/>
    <property type="match status" value="1"/>
</dbReference>
<keyword evidence="1" id="KW-0732">Signal</keyword>
<comment type="caution">
    <text evidence="2">The sequence shown here is derived from an EMBL/GenBank/DDBJ whole genome shotgun (WGS) entry which is preliminary data.</text>
</comment>
<dbReference type="RefSeq" id="WP_016274028.1">
    <property type="nucleotide sequence ID" value="NZ_KE159488.1"/>
</dbReference>
<organism evidence="2 3">
    <name type="scientific">Bacteroides uniformis dnLKV2</name>
    <dbReference type="NCBI Taxonomy" id="1235787"/>
    <lineage>
        <taxon>Bacteria</taxon>
        <taxon>Pseudomonadati</taxon>
        <taxon>Bacteroidota</taxon>
        <taxon>Bacteroidia</taxon>
        <taxon>Bacteroidales</taxon>
        <taxon>Bacteroidaceae</taxon>
        <taxon>Bacteroides</taxon>
    </lineage>
</organism>
<dbReference type="PATRIC" id="fig|1235787.3.peg.3313"/>
<name>R9HR85_BACUN</name>
<proteinExistence type="predicted"/>
<evidence type="ECO:0000313" key="3">
    <source>
        <dbReference type="Proteomes" id="UP000014212"/>
    </source>
</evidence>
<reference evidence="2 3" key="1">
    <citation type="submission" date="2013-04" db="EMBL/GenBank/DDBJ databases">
        <title>The Genome Sequence of Bacteroides uniformis dnLKV2.</title>
        <authorList>
            <consortium name="The Broad Institute Genomics Platform"/>
            <consortium name="The Broad Institute Genome Sequencing Center for Infectious Disease"/>
            <person name="Earl A."/>
            <person name="Xavier R."/>
            <person name="Kuhn K."/>
            <person name="Stappenbeck T."/>
            <person name="Walker B."/>
            <person name="Young S."/>
            <person name="Zeng Q."/>
            <person name="Gargeya S."/>
            <person name="Fitzgerald M."/>
            <person name="Haas B."/>
            <person name="Abouelleil A."/>
            <person name="Allen A.W."/>
            <person name="Alvarado L."/>
            <person name="Arachchi H.M."/>
            <person name="Berlin A.M."/>
            <person name="Chapman S.B."/>
            <person name="Gainer-Dewar J."/>
            <person name="Goldberg J."/>
            <person name="Griggs A."/>
            <person name="Gujja S."/>
            <person name="Hansen M."/>
            <person name="Howarth C."/>
            <person name="Imamovic A."/>
            <person name="Ireland A."/>
            <person name="Larimer J."/>
            <person name="McCowan C."/>
            <person name="Murphy C."/>
            <person name="Pearson M."/>
            <person name="Poon T.W."/>
            <person name="Priest M."/>
            <person name="Roberts A."/>
            <person name="Saif S."/>
            <person name="Shea T."/>
            <person name="Sisk P."/>
            <person name="Sykes S."/>
            <person name="Wortman J."/>
            <person name="Nusbaum C."/>
            <person name="Birren B."/>
        </authorList>
    </citation>
    <scope>NUCLEOTIDE SEQUENCE [LARGE SCALE GENOMIC DNA]</scope>
    <source>
        <strain evidence="3">dnLKV2</strain>
    </source>
</reference>
<accession>R9HR85</accession>
<evidence type="ECO:0000313" key="2">
    <source>
        <dbReference type="EMBL" id="EOS06394.1"/>
    </source>
</evidence>
<dbReference type="EMBL" id="ASSO01000011">
    <property type="protein sequence ID" value="EOS06394.1"/>
    <property type="molecule type" value="Genomic_DNA"/>
</dbReference>
<protein>
    <recommendedName>
        <fullName evidence="4">Lipoprotein</fullName>
    </recommendedName>
</protein>
<dbReference type="HOGENOM" id="CLU_1318813_0_0_10"/>
<feature type="chain" id="PRO_5004482898" description="Lipoprotein" evidence="1">
    <location>
        <begin position="28"/>
        <end position="208"/>
    </location>
</feature>
<sequence length="208" mass="23116">MKVANIIFTAILLFVSASCGHSNQNKAQQTESASETEAKVYAITDSCAGPFKIGEVIPDSLTGFTMTDTMVNTVVEGESYDIPTYIYKGEDGESVKITPIYDTATGKFTDRIGEIIIDSKLFRTEKGIGIKFALNEFMGAYPDSRIWFTHESDMYVIETPQLKNVQFLLDGKDYTGMDPRLSSIELVMLDAADFKKGAKIKFIRILDK</sequence>